<keyword evidence="2" id="KW-0472">Membrane</keyword>
<organism evidence="3 4">
    <name type="scientific">Petrolisthes manimaculis</name>
    <dbReference type="NCBI Taxonomy" id="1843537"/>
    <lineage>
        <taxon>Eukaryota</taxon>
        <taxon>Metazoa</taxon>
        <taxon>Ecdysozoa</taxon>
        <taxon>Arthropoda</taxon>
        <taxon>Crustacea</taxon>
        <taxon>Multicrustacea</taxon>
        <taxon>Malacostraca</taxon>
        <taxon>Eumalacostraca</taxon>
        <taxon>Eucarida</taxon>
        <taxon>Decapoda</taxon>
        <taxon>Pleocyemata</taxon>
        <taxon>Anomura</taxon>
        <taxon>Galatheoidea</taxon>
        <taxon>Porcellanidae</taxon>
        <taxon>Petrolisthes</taxon>
    </lineage>
</organism>
<accession>A0AAE1UFZ2</accession>
<name>A0AAE1UFZ2_9EUCA</name>
<dbReference type="AlphaFoldDB" id="A0AAE1UFZ2"/>
<keyword evidence="2" id="KW-0812">Transmembrane</keyword>
<reference evidence="3" key="1">
    <citation type="submission" date="2023-11" db="EMBL/GenBank/DDBJ databases">
        <title>Genome assemblies of two species of porcelain crab, Petrolisthes cinctipes and Petrolisthes manimaculis (Anomura: Porcellanidae).</title>
        <authorList>
            <person name="Angst P."/>
        </authorList>
    </citation>
    <scope>NUCLEOTIDE SEQUENCE</scope>
    <source>
        <strain evidence="3">PB745_02</strain>
        <tissue evidence="3">Gill</tissue>
    </source>
</reference>
<evidence type="ECO:0000313" key="4">
    <source>
        <dbReference type="Proteomes" id="UP001292094"/>
    </source>
</evidence>
<evidence type="ECO:0000256" key="2">
    <source>
        <dbReference type="SAM" id="Phobius"/>
    </source>
</evidence>
<evidence type="ECO:0000313" key="3">
    <source>
        <dbReference type="EMBL" id="KAK4323133.1"/>
    </source>
</evidence>
<feature type="compositionally biased region" description="Polar residues" evidence="1">
    <location>
        <begin position="8"/>
        <end position="29"/>
    </location>
</feature>
<feature type="region of interest" description="Disordered" evidence="1">
    <location>
        <begin position="1"/>
        <end position="36"/>
    </location>
</feature>
<feature type="transmembrane region" description="Helical" evidence="2">
    <location>
        <begin position="88"/>
        <end position="111"/>
    </location>
</feature>
<keyword evidence="2" id="KW-1133">Transmembrane helix</keyword>
<comment type="caution">
    <text evidence="3">The sequence shown here is derived from an EMBL/GenBank/DDBJ whole genome shotgun (WGS) entry which is preliminary data.</text>
</comment>
<protein>
    <submittedName>
        <fullName evidence="3">Uncharacterized protein</fullName>
    </submittedName>
</protein>
<keyword evidence="4" id="KW-1185">Reference proteome</keyword>
<dbReference type="Proteomes" id="UP001292094">
    <property type="component" value="Unassembled WGS sequence"/>
</dbReference>
<proteinExistence type="predicted"/>
<evidence type="ECO:0000256" key="1">
    <source>
        <dbReference type="SAM" id="MobiDB-lite"/>
    </source>
</evidence>
<sequence length="172" mass="18337">MRSPRASPKNSPQASPAASPKQSPVTSPRAQGKHPASRGCGYRCVHGYLCGRVSLLHVSVVCVLLGITLLVVGLVQLAPGAGTAVNKYAIIGAGSGFLGLGFLLLILLCVCQQNAHRRRRHPPHLLQEYLLCFHVSFSPFCTARSLFFLGDVLLNTSRVFSCVVVSLFAGVL</sequence>
<gene>
    <name evidence="3" type="ORF">Pmani_006135</name>
</gene>
<dbReference type="EMBL" id="JAWZYT010000467">
    <property type="protein sequence ID" value="KAK4323133.1"/>
    <property type="molecule type" value="Genomic_DNA"/>
</dbReference>
<feature type="transmembrane region" description="Helical" evidence="2">
    <location>
        <begin position="55"/>
        <end position="76"/>
    </location>
</feature>